<dbReference type="GO" id="GO:0009505">
    <property type="term" value="C:plant-type cell wall"/>
    <property type="evidence" value="ECO:0000318"/>
    <property type="project" value="GO_Central"/>
</dbReference>
<dbReference type="AlphaFoldDB" id="A0A059CTY2"/>
<evidence type="ECO:0000256" key="6">
    <source>
        <dbReference type="ARBA" id="ARBA00038471"/>
    </source>
</evidence>
<keyword evidence="3" id="KW-0964">Secreted</keyword>
<evidence type="ECO:0000256" key="5">
    <source>
        <dbReference type="ARBA" id="ARBA00023157"/>
    </source>
</evidence>
<reference evidence="10" key="1">
    <citation type="submission" date="2013-07" db="EMBL/GenBank/DDBJ databases">
        <title>The genome of Eucalyptus grandis.</title>
        <authorList>
            <person name="Schmutz J."/>
            <person name="Hayes R."/>
            <person name="Myburg A."/>
            <person name="Tuskan G."/>
            <person name="Grattapaglia D."/>
            <person name="Rokhsar D.S."/>
        </authorList>
    </citation>
    <scope>NUCLEOTIDE SEQUENCE</scope>
    <source>
        <tissue evidence="10">Leaf extractions</tissue>
    </source>
</reference>
<dbReference type="GO" id="GO:0048046">
    <property type="term" value="C:apoplast"/>
    <property type="evidence" value="ECO:0007669"/>
    <property type="project" value="UniProtKB-SubCell"/>
</dbReference>
<dbReference type="InParanoid" id="A0A059CTY2"/>
<dbReference type="Pfam" id="PF04043">
    <property type="entry name" value="PMEI"/>
    <property type="match status" value="1"/>
</dbReference>
<dbReference type="PANTHER" id="PTHR31080:SF110">
    <property type="entry name" value="PECTINESTERASE INHIBITOR 3"/>
    <property type="match status" value="1"/>
</dbReference>
<organism evidence="10">
    <name type="scientific">Eucalyptus grandis</name>
    <name type="common">Flooded gum</name>
    <dbReference type="NCBI Taxonomy" id="71139"/>
    <lineage>
        <taxon>Eukaryota</taxon>
        <taxon>Viridiplantae</taxon>
        <taxon>Streptophyta</taxon>
        <taxon>Embryophyta</taxon>
        <taxon>Tracheophyta</taxon>
        <taxon>Spermatophyta</taxon>
        <taxon>Magnoliopsida</taxon>
        <taxon>eudicotyledons</taxon>
        <taxon>Gunneridae</taxon>
        <taxon>Pentapetalae</taxon>
        <taxon>rosids</taxon>
        <taxon>malvids</taxon>
        <taxon>Myrtales</taxon>
        <taxon>Myrtaceae</taxon>
        <taxon>Myrtoideae</taxon>
        <taxon>Eucalypteae</taxon>
        <taxon>Eucalyptus</taxon>
    </lineage>
</organism>
<evidence type="ECO:0000256" key="1">
    <source>
        <dbReference type="ARBA" id="ARBA00004271"/>
    </source>
</evidence>
<evidence type="ECO:0000256" key="3">
    <source>
        <dbReference type="ARBA" id="ARBA00022525"/>
    </source>
</evidence>
<evidence type="ECO:0000256" key="4">
    <source>
        <dbReference type="ARBA" id="ARBA00022729"/>
    </source>
</evidence>
<dbReference type="FunCoup" id="A0A059CTY2">
    <property type="interactions" value="103"/>
</dbReference>
<dbReference type="SUPFAM" id="SSF101148">
    <property type="entry name" value="Plant invertase/pectin methylesterase inhibitor"/>
    <property type="match status" value="1"/>
</dbReference>
<gene>
    <name evidence="10" type="ORF">EUGRSUZ_C03290</name>
</gene>
<dbReference type="Gene3D" id="1.20.140.40">
    <property type="entry name" value="Invertase/pectin methylesterase inhibitor family protein"/>
    <property type="match status" value="1"/>
</dbReference>
<proteinExistence type="inferred from homology"/>
<feature type="signal peptide" evidence="8">
    <location>
        <begin position="1"/>
        <end position="23"/>
    </location>
</feature>
<evidence type="ECO:0000256" key="7">
    <source>
        <dbReference type="SAM" id="MobiDB-lite"/>
    </source>
</evidence>
<dbReference type="InterPro" id="IPR006501">
    <property type="entry name" value="Pectinesterase_inhib_dom"/>
</dbReference>
<dbReference type="EMBL" id="KK198755">
    <property type="protein sequence ID" value="KCW81913.1"/>
    <property type="molecule type" value="Genomic_DNA"/>
</dbReference>
<dbReference type="STRING" id="71139.A0A059CTY2"/>
<keyword evidence="5" id="KW-1015">Disulfide bond</keyword>
<feature type="domain" description="Pectinesterase inhibitor" evidence="9">
    <location>
        <begin position="33"/>
        <end position="186"/>
    </location>
</feature>
<feature type="region of interest" description="Disordered" evidence="7">
    <location>
        <begin position="197"/>
        <end position="220"/>
    </location>
</feature>
<dbReference type="GO" id="GO:0009827">
    <property type="term" value="P:plant-type cell wall modification"/>
    <property type="evidence" value="ECO:0000318"/>
    <property type="project" value="GO_Central"/>
</dbReference>
<dbReference type="FunFam" id="1.20.140.40:FF:000006">
    <property type="entry name" value="Pectinesterase inhibitor 3"/>
    <property type="match status" value="1"/>
</dbReference>
<dbReference type="NCBIfam" id="TIGR01614">
    <property type="entry name" value="PME_inhib"/>
    <property type="match status" value="1"/>
</dbReference>
<comment type="similarity">
    <text evidence="6">Belongs to the PMEI family.</text>
</comment>
<dbReference type="OMA" id="SYPTICV"/>
<evidence type="ECO:0000259" key="9">
    <source>
        <dbReference type="SMART" id="SM00856"/>
    </source>
</evidence>
<dbReference type="InterPro" id="IPR035513">
    <property type="entry name" value="Invertase/methylesterase_inhib"/>
</dbReference>
<feature type="compositionally biased region" description="Basic residues" evidence="7">
    <location>
        <begin position="197"/>
        <end position="207"/>
    </location>
</feature>
<dbReference type="SMART" id="SM00856">
    <property type="entry name" value="PMEI"/>
    <property type="match status" value="1"/>
</dbReference>
<dbReference type="GO" id="GO:0004857">
    <property type="term" value="F:enzyme inhibitor activity"/>
    <property type="evidence" value="ECO:0000318"/>
    <property type="project" value="GO_Central"/>
</dbReference>
<comment type="subcellular location">
    <subcellularLocation>
        <location evidence="1">Secreted</location>
        <location evidence="1">Extracellular space</location>
        <location evidence="1">Apoplast</location>
    </subcellularLocation>
</comment>
<dbReference type="InterPro" id="IPR051955">
    <property type="entry name" value="PME_Inhibitor"/>
</dbReference>
<protein>
    <recommendedName>
        <fullName evidence="9">Pectinesterase inhibitor domain-containing protein</fullName>
    </recommendedName>
</protein>
<keyword evidence="4 8" id="KW-0732">Signal</keyword>
<dbReference type="Gramene" id="KCW81913">
    <property type="protein sequence ID" value="KCW81913"/>
    <property type="gene ID" value="EUGRSUZ_C03290"/>
</dbReference>
<feature type="chain" id="PRO_5001574785" description="Pectinesterase inhibitor domain-containing protein" evidence="8">
    <location>
        <begin position="24"/>
        <end position="220"/>
    </location>
</feature>
<dbReference type="PANTHER" id="PTHR31080">
    <property type="entry name" value="PECTINESTERASE INHIBITOR-LIKE"/>
    <property type="match status" value="1"/>
</dbReference>
<name>A0A059CTY2_EUCGR</name>
<dbReference type="KEGG" id="egr:104438005"/>
<evidence type="ECO:0000256" key="8">
    <source>
        <dbReference type="SAM" id="SignalP"/>
    </source>
</evidence>
<dbReference type="OrthoDB" id="1430376at2759"/>
<dbReference type="eggNOG" id="ENOG502RXR5">
    <property type="taxonomic scope" value="Eukaryota"/>
</dbReference>
<sequence>MSRSALALFALLALLPAAARCSAAPRGGNAAPHDGELVRASCSHARYPDLCLRTLNSYAGPTDNPRDVARAALKISLARARRASSYLSGRASGLRSKRERGALADCLEQLSDSVDELRQSVAELKRLRGGEELRWQLSNAETWVSAALTNEDTCLDGFQEADGTVKDDVRGKITDVARVTSNALYLINRLDEITSRRRSGRKRRPARRGGFVTVGDDGRL</sequence>
<keyword evidence="2" id="KW-0052">Apoplast</keyword>
<evidence type="ECO:0000313" key="10">
    <source>
        <dbReference type="EMBL" id="KCW81913.1"/>
    </source>
</evidence>
<evidence type="ECO:0000256" key="2">
    <source>
        <dbReference type="ARBA" id="ARBA00022523"/>
    </source>
</evidence>
<accession>A0A059CTY2</accession>
<dbReference type="CDD" id="cd15798">
    <property type="entry name" value="PMEI-like_3"/>
    <property type="match status" value="1"/>
</dbReference>